<dbReference type="AlphaFoldDB" id="A0A4R4QIF8"/>
<dbReference type="Gene3D" id="3.30.300.30">
    <property type="match status" value="1"/>
</dbReference>
<dbReference type="PANTHER" id="PTHR45527">
    <property type="entry name" value="NONRIBOSOMAL PEPTIDE SYNTHETASE"/>
    <property type="match status" value="1"/>
</dbReference>
<proteinExistence type="predicted"/>
<gene>
    <name evidence="2" type="ORF">E1261_01300</name>
</gene>
<dbReference type="OrthoDB" id="2472181at2"/>
<reference evidence="2 3" key="1">
    <citation type="submission" date="2019-03" db="EMBL/GenBank/DDBJ databases">
        <title>Draft genome sequences of novel Actinobacteria.</title>
        <authorList>
            <person name="Sahin N."/>
            <person name="Ay H."/>
            <person name="Saygin H."/>
        </authorList>
    </citation>
    <scope>NUCLEOTIDE SEQUENCE [LARGE SCALE GENOMIC DNA]</scope>
    <source>
        <strain evidence="2 3">JCM 30547</strain>
    </source>
</reference>
<evidence type="ECO:0000313" key="2">
    <source>
        <dbReference type="EMBL" id="TDC35561.1"/>
    </source>
</evidence>
<evidence type="ECO:0000313" key="3">
    <source>
        <dbReference type="Proteomes" id="UP000295075"/>
    </source>
</evidence>
<organism evidence="2 3">
    <name type="scientific">Kribbella albertanoniae</name>
    <dbReference type="NCBI Taxonomy" id="1266829"/>
    <lineage>
        <taxon>Bacteria</taxon>
        <taxon>Bacillati</taxon>
        <taxon>Actinomycetota</taxon>
        <taxon>Actinomycetes</taxon>
        <taxon>Propionibacteriales</taxon>
        <taxon>Kribbellaceae</taxon>
        <taxon>Kribbella</taxon>
    </lineage>
</organism>
<dbReference type="Pfam" id="PF00501">
    <property type="entry name" value="AMP-binding"/>
    <property type="match status" value="1"/>
</dbReference>
<dbReference type="PROSITE" id="PS00455">
    <property type="entry name" value="AMP_BINDING"/>
    <property type="match status" value="1"/>
</dbReference>
<feature type="domain" description="AMP-dependent synthetase/ligase" evidence="1">
    <location>
        <begin position="8"/>
        <end position="353"/>
    </location>
</feature>
<dbReference type="SUPFAM" id="SSF56801">
    <property type="entry name" value="Acetyl-CoA synthetase-like"/>
    <property type="match status" value="1"/>
</dbReference>
<keyword evidence="2" id="KW-0436">Ligase</keyword>
<dbReference type="EMBL" id="SMKA01000002">
    <property type="protein sequence ID" value="TDC35561.1"/>
    <property type="molecule type" value="Genomic_DNA"/>
</dbReference>
<protein>
    <submittedName>
        <fullName evidence="2">D-alanine--poly(Phosphoribitol) ligase</fullName>
    </submittedName>
</protein>
<sequence length="494" mass="53749">MPTLYDWFRSSAERFPDLVALEVGEQRLTYAQLQQIVKAVGADGLASVAPRRVGLVARPTIATYAGYLAAQRLGAAVVPLSAGAPAAYVETLAELADLDAVIDAGPEPAPARSVAKLVLSGLTLHRSGRRQRANGSPEPDDLAYILFTSGSTGSPKGVPIRHRHLTEYIPYCVRRFDVQPGDRFAQTFELSFDPSVFAMFVAWAGGATVVVPDRDDILAPDTFVSRRAITHWFSVPSVISLAHRFGALRPVSMPGLRWSLFAGEQFTVQQAGTWAAAAPGSVIENLYGPTETSITCTGYQLPSDRDRWPRTSNHSVPIGQPHPHLEATVLGDAGPSARGELCIRGSQRFDGYLTPTENQGRFVRITPGRIERLAQAPTAQDWYRTGDLVGWENGELVHLGRLDDQLKVRGHRVEPGQIEGTLRGLTGIENAVVVESNGALHGFYTGHSRDPAALLTELRRLLPPYLVPISVRRLISFPTTANGKIDRHRLRALA</sequence>
<dbReference type="GO" id="GO:0044550">
    <property type="term" value="P:secondary metabolite biosynthetic process"/>
    <property type="evidence" value="ECO:0007669"/>
    <property type="project" value="TreeGrafter"/>
</dbReference>
<dbReference type="Gene3D" id="3.40.50.12780">
    <property type="entry name" value="N-terminal domain of ligase-like"/>
    <property type="match status" value="1"/>
</dbReference>
<accession>A0A4R4QIF8</accession>
<dbReference type="GO" id="GO:0043041">
    <property type="term" value="P:amino acid activation for nonribosomal peptide biosynthetic process"/>
    <property type="evidence" value="ECO:0007669"/>
    <property type="project" value="TreeGrafter"/>
</dbReference>
<dbReference type="InterPro" id="IPR020845">
    <property type="entry name" value="AMP-binding_CS"/>
</dbReference>
<dbReference type="GO" id="GO:0016874">
    <property type="term" value="F:ligase activity"/>
    <property type="evidence" value="ECO:0007669"/>
    <property type="project" value="UniProtKB-KW"/>
</dbReference>
<comment type="caution">
    <text evidence="2">The sequence shown here is derived from an EMBL/GenBank/DDBJ whole genome shotgun (WGS) entry which is preliminary data.</text>
</comment>
<keyword evidence="3" id="KW-1185">Reference proteome</keyword>
<dbReference type="InterPro" id="IPR000873">
    <property type="entry name" value="AMP-dep_synth/lig_dom"/>
</dbReference>
<dbReference type="InterPro" id="IPR042099">
    <property type="entry name" value="ANL_N_sf"/>
</dbReference>
<dbReference type="Proteomes" id="UP000295075">
    <property type="component" value="Unassembled WGS sequence"/>
</dbReference>
<dbReference type="GO" id="GO:0031177">
    <property type="term" value="F:phosphopantetheine binding"/>
    <property type="evidence" value="ECO:0007669"/>
    <property type="project" value="TreeGrafter"/>
</dbReference>
<evidence type="ECO:0000259" key="1">
    <source>
        <dbReference type="Pfam" id="PF00501"/>
    </source>
</evidence>
<name>A0A4R4QIF8_9ACTN</name>
<dbReference type="InterPro" id="IPR045851">
    <property type="entry name" value="AMP-bd_C_sf"/>
</dbReference>
<dbReference type="GO" id="GO:0005737">
    <property type="term" value="C:cytoplasm"/>
    <property type="evidence" value="ECO:0007669"/>
    <property type="project" value="TreeGrafter"/>
</dbReference>
<dbReference type="PANTHER" id="PTHR45527:SF1">
    <property type="entry name" value="FATTY ACID SYNTHASE"/>
    <property type="match status" value="1"/>
</dbReference>